<dbReference type="AlphaFoldDB" id="A0A2U3N325"/>
<name>A0A2U3N325_9GAMM</name>
<dbReference type="Proteomes" id="UP000245974">
    <property type="component" value="Unassembled WGS sequence"/>
</dbReference>
<proteinExistence type="predicted"/>
<gene>
    <name evidence="2" type="ORF">KPC_3240</name>
</gene>
<keyword evidence="1" id="KW-0812">Transmembrane</keyword>
<keyword evidence="1" id="KW-1133">Transmembrane helix</keyword>
<dbReference type="RefSeq" id="WP_171334529.1">
    <property type="nucleotide sequence ID" value="NZ_OOGT01000210.1"/>
</dbReference>
<accession>A0A2U3N325</accession>
<protein>
    <submittedName>
        <fullName evidence="2">Uncharacterized protein</fullName>
    </submittedName>
</protein>
<keyword evidence="3" id="KW-1185">Reference proteome</keyword>
<sequence>MNNYKTYMIIIVLVPLIVGLSIFVHEQNKKKKKEEVQRVIYEAEQAMSELRMNK</sequence>
<evidence type="ECO:0000313" key="2">
    <source>
        <dbReference type="EMBL" id="SPL72062.1"/>
    </source>
</evidence>
<dbReference type="EMBL" id="OOGT01000210">
    <property type="protein sequence ID" value="SPL72062.1"/>
    <property type="molecule type" value="Genomic_DNA"/>
</dbReference>
<dbReference type="InParanoid" id="A0A2U3N325"/>
<reference evidence="3" key="1">
    <citation type="submission" date="2018-03" db="EMBL/GenBank/DDBJ databases">
        <authorList>
            <person name="Blom J."/>
        </authorList>
    </citation>
    <scope>NUCLEOTIDE SEQUENCE [LARGE SCALE GENOMIC DNA]</scope>
    <source>
        <strain evidence="3">KPC-SM-21</strain>
    </source>
</reference>
<evidence type="ECO:0000256" key="1">
    <source>
        <dbReference type="SAM" id="Phobius"/>
    </source>
</evidence>
<organism evidence="2 3">
    <name type="scientific">Acinetobacter stercoris</name>
    <dbReference type="NCBI Taxonomy" id="2126983"/>
    <lineage>
        <taxon>Bacteria</taxon>
        <taxon>Pseudomonadati</taxon>
        <taxon>Pseudomonadota</taxon>
        <taxon>Gammaproteobacteria</taxon>
        <taxon>Moraxellales</taxon>
        <taxon>Moraxellaceae</taxon>
        <taxon>Acinetobacter</taxon>
    </lineage>
</organism>
<feature type="transmembrane region" description="Helical" evidence="1">
    <location>
        <begin position="6"/>
        <end position="24"/>
    </location>
</feature>
<keyword evidence="1" id="KW-0472">Membrane</keyword>
<evidence type="ECO:0000313" key="3">
    <source>
        <dbReference type="Proteomes" id="UP000245974"/>
    </source>
</evidence>